<organism evidence="1 2">
    <name type="scientific">Candidatus Prevotella avicola</name>
    <dbReference type="NCBI Taxonomy" id="2838738"/>
    <lineage>
        <taxon>Bacteria</taxon>
        <taxon>Pseudomonadati</taxon>
        <taxon>Bacteroidota</taxon>
        <taxon>Bacteroidia</taxon>
        <taxon>Bacteroidales</taxon>
        <taxon>Prevotellaceae</taxon>
        <taxon>Prevotella</taxon>
    </lineage>
</organism>
<dbReference type="PRINTS" id="PR00413">
    <property type="entry name" value="HADHALOGNASE"/>
</dbReference>
<dbReference type="Gene3D" id="1.10.150.240">
    <property type="entry name" value="Putative phosphatase, domain 2"/>
    <property type="match status" value="1"/>
</dbReference>
<name>A0A9D2JV43_9BACT</name>
<dbReference type="SFLD" id="SFLDS00003">
    <property type="entry name" value="Haloacid_Dehalogenase"/>
    <property type="match status" value="1"/>
</dbReference>
<dbReference type="Pfam" id="PF00702">
    <property type="entry name" value="Hydrolase"/>
    <property type="match status" value="1"/>
</dbReference>
<gene>
    <name evidence="1" type="ORF">H9966_00715</name>
</gene>
<dbReference type="InterPro" id="IPR023198">
    <property type="entry name" value="PGP-like_dom2"/>
</dbReference>
<evidence type="ECO:0000313" key="1">
    <source>
        <dbReference type="EMBL" id="HIZ68406.1"/>
    </source>
</evidence>
<dbReference type="PANTHER" id="PTHR43611">
    <property type="entry name" value="ALPHA-D-GLUCOSE 1-PHOSPHATE PHOSPHATASE"/>
    <property type="match status" value="1"/>
</dbReference>
<dbReference type="InterPro" id="IPR006439">
    <property type="entry name" value="HAD-SF_hydro_IA"/>
</dbReference>
<accession>A0A9D2JV43</accession>
<dbReference type="EMBL" id="DXBE01000008">
    <property type="protein sequence ID" value="HIZ68406.1"/>
    <property type="molecule type" value="Genomic_DNA"/>
</dbReference>
<dbReference type="CDD" id="cd02603">
    <property type="entry name" value="HAD_sEH-N_like"/>
    <property type="match status" value="1"/>
</dbReference>
<sequence length="206" mass="23893">MIRTIIFDLGGVIITIDQPQAVRNFQEIGLKDAATLLDPYTQQGIFGDLEEGLIADEDFRRELSRMVGRELTWEECQYGWLGYRKELPPRNLEALRRLREEGYRLVLLSNTNGYMQRWAETDFDGKGGSIADYFDALYRSYEVKLMKPDPKFFQLVLEREGLRPEEALFVDDGQRNVEVAESLGIKGYCPENGADWTQDIYKYLRA</sequence>
<proteinExistence type="predicted"/>
<reference evidence="1" key="1">
    <citation type="journal article" date="2021" name="PeerJ">
        <title>Extensive microbial diversity within the chicken gut microbiome revealed by metagenomics and culture.</title>
        <authorList>
            <person name="Gilroy R."/>
            <person name="Ravi A."/>
            <person name="Getino M."/>
            <person name="Pursley I."/>
            <person name="Horton D.L."/>
            <person name="Alikhan N.F."/>
            <person name="Baker D."/>
            <person name="Gharbi K."/>
            <person name="Hall N."/>
            <person name="Watson M."/>
            <person name="Adriaenssens E.M."/>
            <person name="Foster-Nyarko E."/>
            <person name="Jarju S."/>
            <person name="Secka A."/>
            <person name="Antonio M."/>
            <person name="Oren A."/>
            <person name="Chaudhuri R.R."/>
            <person name="La Ragione R."/>
            <person name="Hildebrand F."/>
            <person name="Pallen M.J."/>
        </authorList>
    </citation>
    <scope>NUCLEOTIDE SEQUENCE</scope>
    <source>
        <strain evidence="1">ChiHecec3B27-8219</strain>
    </source>
</reference>
<dbReference type="SFLD" id="SFLDG01129">
    <property type="entry name" value="C1.5:_HAD__Beta-PGM__Phosphata"/>
    <property type="match status" value="1"/>
</dbReference>
<protein>
    <submittedName>
        <fullName evidence="1">HAD family phosphatase</fullName>
    </submittedName>
</protein>
<dbReference type="SUPFAM" id="SSF56784">
    <property type="entry name" value="HAD-like"/>
    <property type="match status" value="1"/>
</dbReference>
<comment type="caution">
    <text evidence="1">The sequence shown here is derived from an EMBL/GenBank/DDBJ whole genome shotgun (WGS) entry which is preliminary data.</text>
</comment>
<dbReference type="AlphaFoldDB" id="A0A9D2JV43"/>
<dbReference type="PANTHER" id="PTHR43611:SF3">
    <property type="entry name" value="FLAVIN MONONUCLEOTIDE HYDROLASE 1, CHLOROPLATIC"/>
    <property type="match status" value="1"/>
</dbReference>
<dbReference type="InterPro" id="IPR023214">
    <property type="entry name" value="HAD_sf"/>
</dbReference>
<dbReference type="Gene3D" id="3.40.50.1000">
    <property type="entry name" value="HAD superfamily/HAD-like"/>
    <property type="match status" value="1"/>
</dbReference>
<dbReference type="Proteomes" id="UP000824055">
    <property type="component" value="Unassembled WGS sequence"/>
</dbReference>
<dbReference type="InterPro" id="IPR036412">
    <property type="entry name" value="HAD-like_sf"/>
</dbReference>
<reference evidence="1" key="2">
    <citation type="submission" date="2021-04" db="EMBL/GenBank/DDBJ databases">
        <authorList>
            <person name="Gilroy R."/>
        </authorList>
    </citation>
    <scope>NUCLEOTIDE SEQUENCE</scope>
    <source>
        <strain evidence="1">ChiHecec3B27-8219</strain>
    </source>
</reference>
<evidence type="ECO:0000313" key="2">
    <source>
        <dbReference type="Proteomes" id="UP000824055"/>
    </source>
</evidence>
<dbReference type="NCBIfam" id="TIGR01509">
    <property type="entry name" value="HAD-SF-IA-v3"/>
    <property type="match status" value="1"/>
</dbReference>